<dbReference type="InterPro" id="IPR050868">
    <property type="entry name" value="ELMO_domain-containing"/>
</dbReference>
<dbReference type="AlphaFoldDB" id="A0AAE1JQG1"/>
<organism evidence="2 3">
    <name type="scientific">Acacia crassicarpa</name>
    <name type="common">northern wattle</name>
    <dbReference type="NCBI Taxonomy" id="499986"/>
    <lineage>
        <taxon>Eukaryota</taxon>
        <taxon>Viridiplantae</taxon>
        <taxon>Streptophyta</taxon>
        <taxon>Embryophyta</taxon>
        <taxon>Tracheophyta</taxon>
        <taxon>Spermatophyta</taxon>
        <taxon>Magnoliopsida</taxon>
        <taxon>eudicotyledons</taxon>
        <taxon>Gunneridae</taxon>
        <taxon>Pentapetalae</taxon>
        <taxon>rosids</taxon>
        <taxon>fabids</taxon>
        <taxon>Fabales</taxon>
        <taxon>Fabaceae</taxon>
        <taxon>Caesalpinioideae</taxon>
        <taxon>mimosoid clade</taxon>
        <taxon>Acacieae</taxon>
        <taxon>Acacia</taxon>
    </lineage>
</organism>
<gene>
    <name evidence="2" type="ORF">QN277_020949</name>
</gene>
<reference evidence="2" key="1">
    <citation type="submission" date="2023-10" db="EMBL/GenBank/DDBJ databases">
        <title>Chromosome-level genome of the transformable northern wattle, Acacia crassicarpa.</title>
        <authorList>
            <person name="Massaro I."/>
            <person name="Sinha N.R."/>
            <person name="Poethig S."/>
            <person name="Leichty A.R."/>
        </authorList>
    </citation>
    <scope>NUCLEOTIDE SEQUENCE</scope>
    <source>
        <strain evidence="2">Acra3RX</strain>
        <tissue evidence="2">Leaf</tissue>
    </source>
</reference>
<evidence type="ECO:0000313" key="3">
    <source>
        <dbReference type="Proteomes" id="UP001293593"/>
    </source>
</evidence>
<dbReference type="PROSITE" id="PS51335">
    <property type="entry name" value="ELMO"/>
    <property type="match status" value="1"/>
</dbReference>
<name>A0AAE1JQG1_9FABA</name>
<dbReference type="PANTHER" id="PTHR12771:SF56">
    <property type="entry name" value="CED-12"/>
    <property type="match status" value="1"/>
</dbReference>
<accession>A0AAE1JQG1</accession>
<comment type="caution">
    <text evidence="2">The sequence shown here is derived from an EMBL/GenBank/DDBJ whole genome shotgun (WGS) entry which is preliminary data.</text>
</comment>
<evidence type="ECO:0000313" key="2">
    <source>
        <dbReference type="EMBL" id="KAK4272383.1"/>
    </source>
</evidence>
<proteinExistence type="predicted"/>
<dbReference type="Proteomes" id="UP001293593">
    <property type="component" value="Unassembled WGS sequence"/>
</dbReference>
<dbReference type="PANTHER" id="PTHR12771">
    <property type="entry name" value="ENGULFMENT AND CELL MOTILITY"/>
    <property type="match status" value="1"/>
</dbReference>
<dbReference type="InterPro" id="IPR006816">
    <property type="entry name" value="ELMO_dom"/>
</dbReference>
<protein>
    <recommendedName>
        <fullName evidence="1">ELMO domain-containing protein</fullName>
    </recommendedName>
</protein>
<dbReference type="EMBL" id="JAWXYG010000005">
    <property type="protein sequence ID" value="KAK4272383.1"/>
    <property type="molecule type" value="Genomic_DNA"/>
</dbReference>
<feature type="domain" description="ELMO" evidence="1">
    <location>
        <begin position="136"/>
        <end position="195"/>
    </location>
</feature>
<dbReference type="Pfam" id="PF04727">
    <property type="entry name" value="ELMO_CED12"/>
    <property type="match status" value="1"/>
</dbReference>
<keyword evidence="3" id="KW-1185">Reference proteome</keyword>
<sequence>MATKALRRRLHHGDIDSKVQEHLKASDNLDASSEPLLDNSKAKVSTLEDLWNDERKKEQLHWTFLYSQLITQWAQTLANGPVGSRSLISRLLSHSPNAPNRQNNRMLPRPLSPLREERLRHVQERLQVSFDDSRTEHRDSLKQLWKLAFPNRSLPALKSELWKEMGWQGEDPSTDFRYGICKQREKDRERNILSK</sequence>
<evidence type="ECO:0000259" key="1">
    <source>
        <dbReference type="PROSITE" id="PS51335"/>
    </source>
</evidence>